<evidence type="ECO:0000256" key="7">
    <source>
        <dbReference type="ARBA" id="ARBA00023229"/>
    </source>
</evidence>
<dbReference type="EMBL" id="AP013035">
    <property type="protein sequence ID" value="BAT72267.1"/>
    <property type="molecule type" value="Genomic_DNA"/>
</dbReference>
<organism evidence="13 14">
    <name type="scientific">Thermosulfidibacter takaii (strain DSM 17441 / JCM 13301 / NBRC 103674 / ABI70S6)</name>
    <dbReference type="NCBI Taxonomy" id="1298851"/>
    <lineage>
        <taxon>Bacteria</taxon>
        <taxon>Pseudomonadati</taxon>
        <taxon>Thermosulfidibacterota</taxon>
        <taxon>Thermosulfidibacteria</taxon>
        <taxon>Thermosulfidibacterales</taxon>
        <taxon>Thermosulfidibacteraceae</taxon>
    </lineage>
</organism>
<feature type="binding site" evidence="9">
    <location>
        <position position="11"/>
    </location>
    <ligand>
        <name>NADPH</name>
        <dbReference type="ChEBI" id="CHEBI:57783"/>
    </ligand>
</feature>
<feature type="binding site" evidence="9">
    <location>
        <position position="168"/>
    </location>
    <ligand>
        <name>1-deoxy-D-xylulose 5-phosphate</name>
        <dbReference type="ChEBI" id="CHEBI:57792"/>
    </ligand>
</feature>
<evidence type="ECO:0000256" key="8">
    <source>
        <dbReference type="ARBA" id="ARBA00048543"/>
    </source>
</evidence>
<dbReference type="Pfam" id="PF13288">
    <property type="entry name" value="DXPR_C"/>
    <property type="match status" value="1"/>
</dbReference>
<dbReference type="SUPFAM" id="SSF69055">
    <property type="entry name" value="1-deoxy-D-xylulose-5-phosphate reductoisomerase, C-terminal domain"/>
    <property type="match status" value="1"/>
</dbReference>
<feature type="domain" description="1-deoxy-D-xylulose 5-phosphate reductoisomerase C-terminal" evidence="11">
    <location>
        <begin position="138"/>
        <end position="221"/>
    </location>
</feature>
<dbReference type="InterPro" id="IPR003821">
    <property type="entry name" value="DXP_reductoisomerase"/>
</dbReference>
<feature type="binding site" evidence="9">
    <location>
        <position position="144"/>
    </location>
    <ligand>
        <name>1-deoxy-D-xylulose 5-phosphate</name>
        <dbReference type="ChEBI" id="CHEBI:57792"/>
    </ligand>
</feature>
<dbReference type="FunFam" id="3.40.50.720:FF:000045">
    <property type="entry name" value="1-deoxy-D-xylulose 5-phosphate reductoisomerase"/>
    <property type="match status" value="1"/>
</dbReference>
<feature type="binding site" evidence="9">
    <location>
        <position position="118"/>
    </location>
    <ligand>
        <name>NADPH</name>
        <dbReference type="ChEBI" id="CHEBI:57783"/>
    </ligand>
</feature>
<keyword evidence="13" id="KW-0413">Isomerase</keyword>
<evidence type="ECO:0000259" key="12">
    <source>
        <dbReference type="Pfam" id="PF13288"/>
    </source>
</evidence>
<dbReference type="GO" id="GO:0070402">
    <property type="term" value="F:NADPH binding"/>
    <property type="evidence" value="ECO:0007669"/>
    <property type="project" value="InterPro"/>
</dbReference>
<keyword evidence="3 9" id="KW-0479">Metal-binding</keyword>
<dbReference type="STRING" id="1298851.TST_1481"/>
<accession>A0A0S3QVB6</accession>
<dbReference type="InterPro" id="IPR013512">
    <property type="entry name" value="DXP_reductoisomerase_N"/>
</dbReference>
<evidence type="ECO:0000256" key="1">
    <source>
        <dbReference type="ARBA" id="ARBA00005094"/>
    </source>
</evidence>
<dbReference type="GO" id="GO:0051484">
    <property type="term" value="P:isopentenyl diphosphate biosynthetic process, methylerythritol 4-phosphate pathway involved in terpenoid biosynthetic process"/>
    <property type="evidence" value="ECO:0007669"/>
    <property type="project" value="TreeGrafter"/>
</dbReference>
<evidence type="ECO:0000256" key="2">
    <source>
        <dbReference type="ARBA" id="ARBA00006825"/>
    </source>
</evidence>
<evidence type="ECO:0000313" key="14">
    <source>
        <dbReference type="Proteomes" id="UP000063234"/>
    </source>
</evidence>
<feature type="binding site" evidence="9">
    <location>
        <position position="213"/>
    </location>
    <ligand>
        <name>1-deoxy-D-xylulose 5-phosphate</name>
        <dbReference type="ChEBI" id="CHEBI:57792"/>
    </ligand>
</feature>
<sequence>MRQRVCILGSTGSIGTQALDVIRLNPGKFEVIGLSCSGRSCELFLKQVQEFKPKYVAVLNGCDDLEGVEVLTGDDANEKLIDAVEADIYLIALSGTAGILPTYKAVSTGKRVALANKESLVSAGKFITERSRLFGSEIIPVDSEHSAIFQCLLGQDRESVRRIILTASGGPFLNTPKEELVSVTPEEALAHPCWDMGPKVTIDSATMMNKGLEVIEARWLFDMPRDRIKVLVHPQAVIHSMVEFVDGSVLAQLGCPDMRIPISFALGYPVRINSGADFLDLAGRQLTFEEPDMEKFPLLRLAYEALDAEEVLPVVLNAANEVAVNAFLKGKIRFTDIPQVVDRCMRALFSAVVENIKDVMELHRRAVFVADQVVHEVANI</sequence>
<dbReference type="PANTHER" id="PTHR30525">
    <property type="entry name" value="1-DEOXY-D-XYLULOSE 5-PHOSPHATE REDUCTOISOMERASE"/>
    <property type="match status" value="1"/>
</dbReference>
<dbReference type="GO" id="GO:0030604">
    <property type="term" value="F:1-deoxy-D-xylulose-5-phosphate reductoisomerase activity"/>
    <property type="evidence" value="ECO:0007669"/>
    <property type="project" value="UniProtKB-UniRule"/>
</dbReference>
<dbReference type="EC" id="1.1.1.267" evidence="9"/>
<keyword evidence="9" id="KW-0460">Magnesium</keyword>
<keyword evidence="7 9" id="KW-0414">Isoprene biosynthesis</keyword>
<dbReference type="PATRIC" id="fig|1298851.3.peg.1556"/>
<dbReference type="AlphaFoldDB" id="A0A0S3QVB6"/>
<keyword evidence="5 9" id="KW-0560">Oxidoreductase</keyword>
<keyword evidence="4 9" id="KW-0521">NADP</keyword>
<dbReference type="Pfam" id="PF02670">
    <property type="entry name" value="DXP_reductoisom"/>
    <property type="match status" value="1"/>
</dbReference>
<dbReference type="HAMAP" id="MF_00183">
    <property type="entry name" value="DXP_reductoisom"/>
    <property type="match status" value="1"/>
</dbReference>
<comment type="caution">
    <text evidence="9">Lacks conserved residue(s) required for the propagation of feature annotation.</text>
</comment>
<proteinExistence type="inferred from homology"/>
<name>A0A0S3QVB6_THET7</name>
<dbReference type="GO" id="GO:0016853">
    <property type="term" value="F:isomerase activity"/>
    <property type="evidence" value="ECO:0007669"/>
    <property type="project" value="UniProtKB-KW"/>
</dbReference>
<reference evidence="14" key="1">
    <citation type="journal article" date="2018" name="Science">
        <title>A primordial and reversible TCA cycle in a facultatively chemolithoautotrophic thermophile.</title>
        <authorList>
            <person name="Nunoura T."/>
            <person name="Chikaraishi Y."/>
            <person name="Izaki R."/>
            <person name="Suwa T."/>
            <person name="Sato T."/>
            <person name="Harada T."/>
            <person name="Mori K."/>
            <person name="Kato Y."/>
            <person name="Miyazaki M."/>
            <person name="Shimamura S."/>
            <person name="Yanagawa K."/>
            <person name="Shuto A."/>
            <person name="Ohkouchi N."/>
            <person name="Fujita N."/>
            <person name="Takaki Y."/>
            <person name="Atomi H."/>
            <person name="Takai K."/>
        </authorList>
    </citation>
    <scope>NUCLEOTIDE SEQUENCE [LARGE SCALE GENOMIC DNA]</scope>
    <source>
        <strain evidence="14">DSM 17441 / JCM 13301 / NBRC 103674 / ABI70S6</strain>
    </source>
</reference>
<feature type="binding site" evidence="9">
    <location>
        <position position="210"/>
    </location>
    <ligand>
        <name>1-deoxy-D-xylulose 5-phosphate</name>
        <dbReference type="ChEBI" id="CHEBI:57792"/>
    </ligand>
</feature>
<evidence type="ECO:0000256" key="4">
    <source>
        <dbReference type="ARBA" id="ARBA00022857"/>
    </source>
</evidence>
<feature type="binding site" evidence="9">
    <location>
        <position position="144"/>
    </location>
    <ligand>
        <name>Mn(2+)</name>
        <dbReference type="ChEBI" id="CHEBI:29035"/>
    </ligand>
</feature>
<dbReference type="SUPFAM" id="SSF51735">
    <property type="entry name" value="NAD(P)-binding Rossmann-fold domains"/>
    <property type="match status" value="1"/>
</dbReference>
<dbReference type="RefSeq" id="WP_068550803.1">
    <property type="nucleotide sequence ID" value="NZ_AP013035.1"/>
</dbReference>
<keyword evidence="6 9" id="KW-0464">Manganese</keyword>
<dbReference type="Gene3D" id="1.10.1740.10">
    <property type="match status" value="1"/>
</dbReference>
<comment type="function">
    <text evidence="9">Catalyzes the NADPH-dependent rearrangement and reduction of 1-deoxy-D-xylulose-5-phosphate (DXP) to 2-C-methyl-D-erythritol 4-phosphate (MEP).</text>
</comment>
<evidence type="ECO:0000259" key="11">
    <source>
        <dbReference type="Pfam" id="PF08436"/>
    </source>
</evidence>
<feature type="domain" description="DXP reductoisomerase C-terminal" evidence="12">
    <location>
        <begin position="253"/>
        <end position="366"/>
    </location>
</feature>
<feature type="domain" description="1-deoxy-D-xylulose 5-phosphate reductoisomerase N-terminal" evidence="10">
    <location>
        <begin position="5"/>
        <end position="124"/>
    </location>
</feature>
<dbReference type="KEGG" id="ttk:TST_1481"/>
<dbReference type="Pfam" id="PF08436">
    <property type="entry name" value="DXP_redisom_C"/>
    <property type="match status" value="1"/>
</dbReference>
<feature type="binding site" evidence="9">
    <location>
        <position position="116"/>
    </location>
    <ligand>
        <name>NADPH</name>
        <dbReference type="ChEBI" id="CHEBI:57783"/>
    </ligand>
</feature>
<dbReference type="InterPro" id="IPR013644">
    <property type="entry name" value="DXP_reductoisomerase_C"/>
</dbReference>
<evidence type="ECO:0000256" key="5">
    <source>
        <dbReference type="ARBA" id="ARBA00023002"/>
    </source>
</evidence>
<dbReference type="UniPathway" id="UPA00056">
    <property type="reaction ID" value="UER00092"/>
</dbReference>
<protein>
    <recommendedName>
        <fullName evidence="9">1-deoxy-D-xylulose 5-phosphate reductoisomerase</fullName>
        <shortName evidence="9">DXP reductoisomerase</shortName>
        <ecNumber evidence="9">1.1.1.267</ecNumber>
    </recommendedName>
    <alternativeName>
        <fullName evidence="9">1-deoxyxylulose-5-phosphate reductoisomerase</fullName>
    </alternativeName>
    <alternativeName>
        <fullName evidence="9">2-C-methyl-D-erythritol 4-phosphate synthase</fullName>
    </alternativeName>
</protein>
<dbReference type="GO" id="GO:0030145">
    <property type="term" value="F:manganese ion binding"/>
    <property type="evidence" value="ECO:0007669"/>
    <property type="project" value="TreeGrafter"/>
</dbReference>
<feature type="binding site" evidence="9">
    <location>
        <position position="197"/>
    </location>
    <ligand>
        <name>NADPH</name>
        <dbReference type="ChEBI" id="CHEBI:57783"/>
    </ligand>
</feature>
<evidence type="ECO:0000256" key="3">
    <source>
        <dbReference type="ARBA" id="ARBA00022723"/>
    </source>
</evidence>
<dbReference type="InterPro" id="IPR036291">
    <property type="entry name" value="NAD(P)-bd_dom_sf"/>
</dbReference>
<evidence type="ECO:0000256" key="9">
    <source>
        <dbReference type="HAMAP-Rule" id="MF_00183"/>
    </source>
</evidence>
<feature type="binding site" evidence="9">
    <location>
        <position position="191"/>
    </location>
    <ligand>
        <name>1-deoxy-D-xylulose 5-phosphate</name>
        <dbReference type="ChEBI" id="CHEBI:57792"/>
    </ligand>
</feature>
<feature type="binding site" evidence="9">
    <location>
        <position position="117"/>
    </location>
    <ligand>
        <name>1-deoxy-D-xylulose 5-phosphate</name>
        <dbReference type="ChEBI" id="CHEBI:57792"/>
    </ligand>
</feature>
<dbReference type="NCBIfam" id="TIGR00243">
    <property type="entry name" value="Dxr"/>
    <property type="match status" value="1"/>
</dbReference>
<dbReference type="InterPro" id="IPR036169">
    <property type="entry name" value="DXPR_C_sf"/>
</dbReference>
<feature type="binding site" evidence="9">
    <location>
        <position position="213"/>
    </location>
    <ligand>
        <name>Mn(2+)</name>
        <dbReference type="ChEBI" id="CHEBI:29035"/>
    </ligand>
</feature>
<feature type="binding site" evidence="9">
    <location>
        <position position="142"/>
    </location>
    <ligand>
        <name>Mn(2+)</name>
        <dbReference type="ChEBI" id="CHEBI:29035"/>
    </ligand>
</feature>
<dbReference type="Proteomes" id="UP000063234">
    <property type="component" value="Chromosome"/>
</dbReference>
<feature type="binding site" evidence="9">
    <location>
        <position position="13"/>
    </location>
    <ligand>
        <name>NADPH</name>
        <dbReference type="ChEBI" id="CHEBI:57783"/>
    </ligand>
</feature>
<feature type="binding site" evidence="9">
    <location>
        <position position="12"/>
    </location>
    <ligand>
        <name>NADPH</name>
        <dbReference type="ChEBI" id="CHEBI:57783"/>
    </ligand>
</feature>
<evidence type="ECO:0000256" key="6">
    <source>
        <dbReference type="ARBA" id="ARBA00023211"/>
    </source>
</evidence>
<comment type="catalytic activity">
    <reaction evidence="8">
        <text>2-C-methyl-D-erythritol 4-phosphate + NADP(+) = 1-deoxy-D-xylulose 5-phosphate + NADPH + H(+)</text>
        <dbReference type="Rhea" id="RHEA:13717"/>
        <dbReference type="ChEBI" id="CHEBI:15378"/>
        <dbReference type="ChEBI" id="CHEBI:57783"/>
        <dbReference type="ChEBI" id="CHEBI:57792"/>
        <dbReference type="ChEBI" id="CHEBI:58262"/>
        <dbReference type="ChEBI" id="CHEBI:58349"/>
        <dbReference type="EC" id="1.1.1.267"/>
    </reaction>
    <physiologicalReaction direction="right-to-left" evidence="8">
        <dbReference type="Rhea" id="RHEA:13719"/>
    </physiologicalReaction>
</comment>
<keyword evidence="14" id="KW-1185">Reference proteome</keyword>
<dbReference type="PANTHER" id="PTHR30525:SF0">
    <property type="entry name" value="1-DEOXY-D-XYLULOSE 5-PHOSPHATE REDUCTOISOMERASE, CHLOROPLASTIC"/>
    <property type="match status" value="1"/>
</dbReference>
<dbReference type="OrthoDB" id="9806546at2"/>
<comment type="pathway">
    <text evidence="1 9">Isoprenoid biosynthesis; isopentenyl diphosphate biosynthesis via DXP pathway; isopentenyl diphosphate from 1-deoxy-D-xylulose 5-phosphate: step 1/6.</text>
</comment>
<evidence type="ECO:0000313" key="13">
    <source>
        <dbReference type="EMBL" id="BAT72267.1"/>
    </source>
</evidence>
<feature type="binding site" evidence="9">
    <location>
        <position position="143"/>
    </location>
    <ligand>
        <name>1-deoxy-D-xylulose 5-phosphate</name>
        <dbReference type="ChEBI" id="CHEBI:57792"/>
    </ligand>
</feature>
<feature type="binding site" evidence="9">
    <location>
        <position position="204"/>
    </location>
    <ligand>
        <name>1-deoxy-D-xylulose 5-phosphate</name>
        <dbReference type="ChEBI" id="CHEBI:57792"/>
    </ligand>
</feature>
<gene>
    <name evidence="9 13" type="primary">dxr</name>
    <name evidence="13" type="ORF">TST_1481</name>
</gene>
<dbReference type="PIRSF" id="PIRSF006205">
    <property type="entry name" value="Dxp_reductismrs"/>
    <property type="match status" value="1"/>
</dbReference>
<feature type="binding site" evidence="9">
    <location>
        <position position="14"/>
    </location>
    <ligand>
        <name>NADPH</name>
        <dbReference type="ChEBI" id="CHEBI:57783"/>
    </ligand>
</feature>
<dbReference type="Gene3D" id="3.40.50.720">
    <property type="entry name" value="NAD(P)-binding Rossmann-like Domain"/>
    <property type="match status" value="1"/>
</dbReference>
<comment type="similarity">
    <text evidence="2 9">Belongs to the DXR family.</text>
</comment>
<dbReference type="SUPFAM" id="SSF55347">
    <property type="entry name" value="Glyceraldehyde-3-phosphate dehydrogenase-like, C-terminal domain"/>
    <property type="match status" value="1"/>
</dbReference>
<feature type="binding site" evidence="9">
    <location>
        <position position="209"/>
    </location>
    <ligand>
        <name>1-deoxy-D-xylulose 5-phosphate</name>
        <dbReference type="ChEBI" id="CHEBI:57792"/>
    </ligand>
</feature>
<dbReference type="InterPro" id="IPR026877">
    <property type="entry name" value="DXPR_C"/>
</dbReference>
<evidence type="ECO:0000259" key="10">
    <source>
        <dbReference type="Pfam" id="PF02670"/>
    </source>
</evidence>
<comment type="cofactor">
    <cofactor evidence="9">
        <name>Mg(2+)</name>
        <dbReference type="ChEBI" id="CHEBI:18420"/>
    </cofactor>
    <cofactor evidence="9">
        <name>Mn(2+)</name>
        <dbReference type="ChEBI" id="CHEBI:29035"/>
    </cofactor>
</comment>